<protein>
    <submittedName>
        <fullName evidence="3">Prisilkin-39-like</fullName>
    </submittedName>
</protein>
<sequence>MVSLGFVWICFMIFGLGAAFPATKGGHASWGTGASSGLGEGFASYGAGDSHGGFGAASYPAGAAPGGDAATVVSSGAPSFRFDGPTFANEWAALPNIGFESFDPNGWMPSRSFPDFTVWGPAEEEPANPDGKGKGGKGVQDEEEEEQETFSVPASSYIVQTRNGYQRARQVTSHMNYSPELPEPAVIYYEVIQRAEPQDEQVKGGKGKKP</sequence>
<gene>
    <name evidence="3" type="ORF">XNOV1_A036669</name>
</gene>
<accession>A0AAV1H5Y4</accession>
<dbReference type="Proteomes" id="UP001178508">
    <property type="component" value="Chromosome 19"/>
</dbReference>
<feature type="region of interest" description="Disordered" evidence="1">
    <location>
        <begin position="120"/>
        <end position="157"/>
    </location>
</feature>
<evidence type="ECO:0000256" key="1">
    <source>
        <dbReference type="SAM" id="MobiDB-lite"/>
    </source>
</evidence>
<organism evidence="3 4">
    <name type="scientific">Xyrichtys novacula</name>
    <name type="common">Pearly razorfish</name>
    <name type="synonym">Hemipteronotus novacula</name>
    <dbReference type="NCBI Taxonomy" id="13765"/>
    <lineage>
        <taxon>Eukaryota</taxon>
        <taxon>Metazoa</taxon>
        <taxon>Chordata</taxon>
        <taxon>Craniata</taxon>
        <taxon>Vertebrata</taxon>
        <taxon>Euteleostomi</taxon>
        <taxon>Actinopterygii</taxon>
        <taxon>Neopterygii</taxon>
        <taxon>Teleostei</taxon>
        <taxon>Neoteleostei</taxon>
        <taxon>Acanthomorphata</taxon>
        <taxon>Eupercaria</taxon>
        <taxon>Labriformes</taxon>
        <taxon>Labridae</taxon>
        <taxon>Xyrichtys</taxon>
    </lineage>
</organism>
<evidence type="ECO:0000256" key="2">
    <source>
        <dbReference type="SAM" id="SignalP"/>
    </source>
</evidence>
<dbReference type="AlphaFoldDB" id="A0AAV1H5Y4"/>
<name>A0AAV1H5Y4_XYRNO</name>
<proteinExistence type="predicted"/>
<reference evidence="3" key="1">
    <citation type="submission" date="2023-08" db="EMBL/GenBank/DDBJ databases">
        <authorList>
            <person name="Alioto T."/>
            <person name="Alioto T."/>
            <person name="Gomez Garrido J."/>
        </authorList>
    </citation>
    <scope>NUCLEOTIDE SEQUENCE</scope>
</reference>
<dbReference type="EMBL" id="OY660882">
    <property type="protein sequence ID" value="CAJ1081381.1"/>
    <property type="molecule type" value="Genomic_DNA"/>
</dbReference>
<feature type="signal peptide" evidence="2">
    <location>
        <begin position="1"/>
        <end position="19"/>
    </location>
</feature>
<keyword evidence="4" id="KW-1185">Reference proteome</keyword>
<evidence type="ECO:0000313" key="4">
    <source>
        <dbReference type="Proteomes" id="UP001178508"/>
    </source>
</evidence>
<keyword evidence="2" id="KW-0732">Signal</keyword>
<feature type="chain" id="PRO_5043953923" evidence="2">
    <location>
        <begin position="20"/>
        <end position="210"/>
    </location>
</feature>
<evidence type="ECO:0000313" key="3">
    <source>
        <dbReference type="EMBL" id="CAJ1081381.1"/>
    </source>
</evidence>